<gene>
    <name evidence="2" type="ORF">LITE_LOCUS51017</name>
</gene>
<feature type="region of interest" description="Disordered" evidence="1">
    <location>
        <begin position="359"/>
        <end position="380"/>
    </location>
</feature>
<evidence type="ECO:0000313" key="2">
    <source>
        <dbReference type="EMBL" id="CAI0626811.1"/>
    </source>
</evidence>
<sequence>MGDGMQCSDHPYRSNPGGICAFCLQEKLGKLVTSSFPLSVRASTSSSSSPSFRSDGPSAAASAAATSLALAVRPSSSSSSTAYGSASDYYSASLRKARIPFLLAKKKKKIMATSSSSSENQHDVVFKRSKSTAAPGRRSAHFFDDGEDFTPRKRGGFWSFLYHSTSSNPKSNLDPSFASGAAVSSNMASFSSASTANPPAVRKDRCLGVGGSSLSRRTEMVVVEEDEESPNSQATSSNSAASSFERKVSRSRSVGCGSRSFSGDFFERISTGFGDCTLRRVESQREGKPKSGGAMKERVKCGGIFRGFIITSSSSSSTSSSYWVSSSAEEMNGKSGGNHLSHGRARSWTWAFASPMRAFGGSNKPSGKDNGKRDHHQVITPNLAAIPSLLTVSS</sequence>
<feature type="region of interest" description="Disordered" evidence="1">
    <location>
        <begin position="190"/>
        <end position="244"/>
    </location>
</feature>
<name>A0AAV0S105_9ROSI</name>
<dbReference type="PANTHER" id="PTHR34460:SF2">
    <property type="entry name" value="OS04G0405500 PROTEIN"/>
    <property type="match status" value="1"/>
</dbReference>
<proteinExistence type="predicted"/>
<dbReference type="PANTHER" id="PTHR34460">
    <property type="entry name" value="VITELLOGENIN-LIKE PROTEIN"/>
    <property type="match status" value="1"/>
</dbReference>
<dbReference type="AlphaFoldDB" id="A0AAV0S105"/>
<evidence type="ECO:0000313" key="3">
    <source>
        <dbReference type="Proteomes" id="UP001154282"/>
    </source>
</evidence>
<dbReference type="EMBL" id="CAMGYJ010000011">
    <property type="protein sequence ID" value="CAI0626811.1"/>
    <property type="molecule type" value="Genomic_DNA"/>
</dbReference>
<keyword evidence="3" id="KW-1185">Reference proteome</keyword>
<dbReference type="Proteomes" id="UP001154282">
    <property type="component" value="Unassembled WGS sequence"/>
</dbReference>
<reference evidence="2" key="1">
    <citation type="submission" date="2022-08" db="EMBL/GenBank/DDBJ databases">
        <authorList>
            <person name="Gutierrez-Valencia J."/>
        </authorList>
    </citation>
    <scope>NUCLEOTIDE SEQUENCE</scope>
</reference>
<accession>A0AAV0S105</accession>
<protein>
    <submittedName>
        <fullName evidence="2">Uncharacterized protein</fullName>
    </submittedName>
</protein>
<feature type="compositionally biased region" description="Low complexity" evidence="1">
    <location>
        <begin position="230"/>
        <end position="243"/>
    </location>
</feature>
<evidence type="ECO:0000256" key="1">
    <source>
        <dbReference type="SAM" id="MobiDB-lite"/>
    </source>
</evidence>
<comment type="caution">
    <text evidence="2">The sequence shown here is derived from an EMBL/GenBank/DDBJ whole genome shotgun (WGS) entry which is preliminary data.</text>
</comment>
<organism evidence="2 3">
    <name type="scientific">Linum tenue</name>
    <dbReference type="NCBI Taxonomy" id="586396"/>
    <lineage>
        <taxon>Eukaryota</taxon>
        <taxon>Viridiplantae</taxon>
        <taxon>Streptophyta</taxon>
        <taxon>Embryophyta</taxon>
        <taxon>Tracheophyta</taxon>
        <taxon>Spermatophyta</taxon>
        <taxon>Magnoliopsida</taxon>
        <taxon>eudicotyledons</taxon>
        <taxon>Gunneridae</taxon>
        <taxon>Pentapetalae</taxon>
        <taxon>rosids</taxon>
        <taxon>fabids</taxon>
        <taxon>Malpighiales</taxon>
        <taxon>Linaceae</taxon>
        <taxon>Linum</taxon>
    </lineage>
</organism>